<sequence length="100" mass="11523">MPSYISVKKDSYKGGDLLSVVVPSSEEVSRQSQKTNHKEACYLMPGIILSNCELHCFIWQEKAAESNQRVRSGFHGLKVSILIWKMKKDQERHQSLRMKN</sequence>
<name>A0ABY6LL98_9ARAC</name>
<dbReference type="EMBL" id="CP092883">
    <property type="protein sequence ID" value="UYV81921.1"/>
    <property type="molecule type" value="Genomic_DNA"/>
</dbReference>
<keyword evidence="2" id="KW-1185">Reference proteome</keyword>
<evidence type="ECO:0000313" key="1">
    <source>
        <dbReference type="EMBL" id="UYV81921.1"/>
    </source>
</evidence>
<reference evidence="1 2" key="1">
    <citation type="submission" date="2022-01" db="EMBL/GenBank/DDBJ databases">
        <title>A chromosomal length assembly of Cordylochernes scorpioides.</title>
        <authorList>
            <person name="Zeh D."/>
            <person name="Zeh J."/>
        </authorList>
    </citation>
    <scope>NUCLEOTIDE SEQUENCE [LARGE SCALE GENOMIC DNA]</scope>
    <source>
        <strain evidence="1">IN4F17</strain>
        <tissue evidence="1">Whole Body</tissue>
    </source>
</reference>
<gene>
    <name evidence="1" type="ORF">LAZ67_21000142</name>
</gene>
<organism evidence="1 2">
    <name type="scientific">Cordylochernes scorpioides</name>
    <dbReference type="NCBI Taxonomy" id="51811"/>
    <lineage>
        <taxon>Eukaryota</taxon>
        <taxon>Metazoa</taxon>
        <taxon>Ecdysozoa</taxon>
        <taxon>Arthropoda</taxon>
        <taxon>Chelicerata</taxon>
        <taxon>Arachnida</taxon>
        <taxon>Pseudoscorpiones</taxon>
        <taxon>Cheliferoidea</taxon>
        <taxon>Chernetidae</taxon>
        <taxon>Cordylochernes</taxon>
    </lineage>
</organism>
<protein>
    <submittedName>
        <fullName evidence="1">Uncharacterized protein</fullName>
    </submittedName>
</protein>
<proteinExistence type="predicted"/>
<dbReference type="Proteomes" id="UP001235939">
    <property type="component" value="Chromosome 21"/>
</dbReference>
<accession>A0ABY6LL98</accession>
<evidence type="ECO:0000313" key="2">
    <source>
        <dbReference type="Proteomes" id="UP001235939"/>
    </source>
</evidence>